<reference evidence="1 2" key="1">
    <citation type="submission" date="2021-12" db="EMBL/GenBank/DDBJ databases">
        <title>Discovery of the Pendulisporaceae a myxobacterial family with distinct sporulation behavior and unique specialized metabolism.</title>
        <authorList>
            <person name="Garcia R."/>
            <person name="Popoff A."/>
            <person name="Bader C.D."/>
            <person name="Loehr J."/>
            <person name="Walesch S."/>
            <person name="Walt C."/>
            <person name="Boldt J."/>
            <person name="Bunk B."/>
            <person name="Haeckl F.J.F.P.J."/>
            <person name="Gunesch A.P."/>
            <person name="Birkelbach J."/>
            <person name="Nuebel U."/>
            <person name="Pietschmann T."/>
            <person name="Bach T."/>
            <person name="Mueller R."/>
        </authorList>
    </citation>
    <scope>NUCLEOTIDE SEQUENCE [LARGE SCALE GENOMIC DNA]</scope>
    <source>
        <strain evidence="1 2">MSr11954</strain>
    </source>
</reference>
<organism evidence="1 2">
    <name type="scientific">Pendulispora albinea</name>
    <dbReference type="NCBI Taxonomy" id="2741071"/>
    <lineage>
        <taxon>Bacteria</taxon>
        <taxon>Pseudomonadati</taxon>
        <taxon>Myxococcota</taxon>
        <taxon>Myxococcia</taxon>
        <taxon>Myxococcales</taxon>
        <taxon>Sorangiineae</taxon>
        <taxon>Pendulisporaceae</taxon>
        <taxon>Pendulispora</taxon>
    </lineage>
</organism>
<proteinExistence type="predicted"/>
<dbReference type="EMBL" id="CP089984">
    <property type="protein sequence ID" value="WXB12854.1"/>
    <property type="molecule type" value="Genomic_DNA"/>
</dbReference>
<dbReference type="Proteomes" id="UP001370348">
    <property type="component" value="Chromosome"/>
</dbReference>
<evidence type="ECO:0000313" key="2">
    <source>
        <dbReference type="Proteomes" id="UP001370348"/>
    </source>
</evidence>
<dbReference type="RefSeq" id="WP_394822473.1">
    <property type="nucleotide sequence ID" value="NZ_CP089984.1"/>
</dbReference>
<evidence type="ECO:0000313" key="1">
    <source>
        <dbReference type="EMBL" id="WXB12854.1"/>
    </source>
</evidence>
<gene>
    <name evidence="1" type="ORF">LZC94_34005</name>
</gene>
<name>A0ABZ2LTD3_9BACT</name>
<keyword evidence="2" id="KW-1185">Reference proteome</keyword>
<accession>A0ABZ2LTD3</accession>
<protein>
    <submittedName>
        <fullName evidence="1">Uncharacterized protein</fullName>
    </submittedName>
</protein>
<sequence>MRGFLVRVWTVHREVPAKVGAVAAGVTVQARAAAARAVDAVRPVARVDRVAAPVSGYSL</sequence>